<accession>H6CXE4</accession>
<proteinExistence type="predicted"/>
<sequence length="15" mass="1689">MGGKWSKVVWLDGLL</sequence>
<evidence type="ECO:0000313" key="2">
    <source>
        <dbReference type="Proteomes" id="UP000162809"/>
    </source>
</evidence>
<organism evidence="1 2">
    <name type="scientific">Human immunodeficiency virus type 1</name>
    <name type="common">HIV-1</name>
    <dbReference type="NCBI Taxonomy" id="11676"/>
    <lineage>
        <taxon>Viruses</taxon>
        <taxon>Riboviria</taxon>
        <taxon>Pararnavirae</taxon>
        <taxon>Artverviricota</taxon>
        <taxon>Revtraviricetes</taxon>
        <taxon>Ortervirales</taxon>
        <taxon>Retroviridae</taxon>
        <taxon>Orthoretrovirinae</taxon>
        <taxon>Lentivirus</taxon>
        <taxon>Lentivirus humimdef1</taxon>
    </lineage>
</organism>
<gene>
    <name evidence="1" type="primary">nef</name>
</gene>
<organismHost>
    <name type="scientific">Homo sapiens</name>
    <name type="common">Human</name>
    <dbReference type="NCBI Taxonomy" id="9606"/>
</organismHost>
<reference evidence="1 2" key="1">
    <citation type="journal article" date="2011" name="J. Virol.">
        <title>Demographic processes affect HIV-1 evolution in primary infection before the onset of selective processes.</title>
        <authorList>
            <person name="Herbeck J.T."/>
            <person name="Rolland M."/>
            <person name="Liu Y."/>
            <person name="McLaughlin S."/>
            <person name="McNevin J."/>
            <person name="Zhao H."/>
            <person name="Wong K."/>
            <person name="Stoddard J.N."/>
            <person name="Raugi D."/>
            <person name="Sorensen S."/>
            <person name="Genowati I."/>
            <person name="Birditt B."/>
            <person name="McKay A."/>
            <person name="Diem K."/>
            <person name="Maust B.S."/>
            <person name="Deng W."/>
            <person name="Collier A.C."/>
            <person name="Stekler J.D."/>
            <person name="McElrath M.J."/>
            <person name="Mullins J.I."/>
        </authorList>
    </citation>
    <scope>NUCLEOTIDE SEQUENCE [LARGE SCALE GENOMIC DNA]</scope>
    <source>
        <strain evidence="1">USPI71101EI181y04111pcWG2B7</strain>
    </source>
</reference>
<dbReference type="Proteomes" id="UP000162809">
    <property type="component" value="Genome"/>
</dbReference>
<evidence type="ECO:0000313" key="1">
    <source>
        <dbReference type="EMBL" id="AFB37873.1"/>
    </source>
</evidence>
<name>H6CXE4_HV1</name>
<dbReference type="EMBL" id="JN024265">
    <property type="protein sequence ID" value="AFB37873.1"/>
    <property type="molecule type" value="Genomic_RNA"/>
</dbReference>
<protein>
    <submittedName>
        <fullName evidence="1">Nef protein</fullName>
    </submittedName>
</protein>